<gene>
    <name evidence="2" type="ORF">CH63R_00905</name>
</gene>
<accession>A0A1B7YUK0</accession>
<keyword evidence="1" id="KW-0732">Signal</keyword>
<evidence type="ECO:0000256" key="1">
    <source>
        <dbReference type="SAM" id="SignalP"/>
    </source>
</evidence>
<comment type="caution">
    <text evidence="2">The sequence shown here is derived from an EMBL/GenBank/DDBJ whole genome shotgun (WGS) entry which is preliminary data.</text>
</comment>
<name>A0A1B7YUK0_COLHI</name>
<protein>
    <recommendedName>
        <fullName evidence="4">Ubiquitin 3 binding protein But2 C-terminal domain-containing protein</fullName>
    </recommendedName>
</protein>
<evidence type="ECO:0008006" key="4">
    <source>
        <dbReference type="Google" id="ProtNLM"/>
    </source>
</evidence>
<feature type="chain" id="PRO_5008601929" description="Ubiquitin 3 binding protein But2 C-terminal domain-containing protein" evidence="1">
    <location>
        <begin position="21"/>
        <end position="240"/>
    </location>
</feature>
<organism evidence="2 3">
    <name type="scientific">Colletotrichum higginsianum (strain IMI 349063)</name>
    <name type="common">Crucifer anthracnose fungus</name>
    <dbReference type="NCBI Taxonomy" id="759273"/>
    <lineage>
        <taxon>Eukaryota</taxon>
        <taxon>Fungi</taxon>
        <taxon>Dikarya</taxon>
        <taxon>Ascomycota</taxon>
        <taxon>Pezizomycotina</taxon>
        <taxon>Sordariomycetes</taxon>
        <taxon>Hypocreomycetidae</taxon>
        <taxon>Glomerellales</taxon>
        <taxon>Glomerellaceae</taxon>
        <taxon>Colletotrichum</taxon>
        <taxon>Colletotrichum destructivum species complex</taxon>
    </lineage>
</organism>
<evidence type="ECO:0000313" key="2">
    <source>
        <dbReference type="EMBL" id="OBR15725.1"/>
    </source>
</evidence>
<proteinExistence type="predicted"/>
<evidence type="ECO:0000313" key="3">
    <source>
        <dbReference type="Proteomes" id="UP000092177"/>
    </source>
</evidence>
<sequence length="240" mass="26237">MARLSVVLAHVLSITGSALGRASPASSSAERQHLSTADCALVDAPASLTWLLQDQPFEQEDPSAFFYVNQDIDASGKKLESPRPRASPLLPSPQTKETTILRRGIGNKANRVAQLVTFGGVQGQEPTECRLLFSMPEDSESWELIQREGVTTMRVFRVPSHEADDTVRRKQNLLTTLHVRPGTQSIDLGPCDGSGSFVFELTDRGRSRVAFRQASKPKDGFGVFMATGCPAPRRLESEDL</sequence>
<feature type="signal peptide" evidence="1">
    <location>
        <begin position="1"/>
        <end position="20"/>
    </location>
</feature>
<dbReference type="Proteomes" id="UP000092177">
    <property type="component" value="Chromosome 1"/>
</dbReference>
<keyword evidence="3" id="KW-1185">Reference proteome</keyword>
<reference evidence="3" key="1">
    <citation type="journal article" date="2017" name="BMC Genomics">
        <title>Gapless genome assembly of Colletotrichum higginsianum reveals chromosome structure and association of transposable elements with secondary metabolite gene clusters.</title>
        <authorList>
            <person name="Dallery J.-F."/>
            <person name="Lapalu N."/>
            <person name="Zampounis A."/>
            <person name="Pigne S."/>
            <person name="Luyten I."/>
            <person name="Amselem J."/>
            <person name="Wittenberg A.H.J."/>
            <person name="Zhou S."/>
            <person name="de Queiroz M.V."/>
            <person name="Robin G.P."/>
            <person name="Auger A."/>
            <person name="Hainaut M."/>
            <person name="Henrissat B."/>
            <person name="Kim K.-T."/>
            <person name="Lee Y.-H."/>
            <person name="Lespinet O."/>
            <person name="Schwartz D.C."/>
            <person name="Thon M.R."/>
            <person name="O'Connell R.J."/>
        </authorList>
    </citation>
    <scope>NUCLEOTIDE SEQUENCE [LARGE SCALE GENOMIC DNA]</scope>
    <source>
        <strain evidence="3">IMI 349063</strain>
    </source>
</reference>
<dbReference type="GeneID" id="28859987"/>
<dbReference type="AlphaFoldDB" id="A0A1B7YUK0"/>
<dbReference type="RefSeq" id="XP_018164242.1">
    <property type="nucleotide sequence ID" value="XM_018295880.1"/>
</dbReference>
<dbReference type="VEuPathDB" id="FungiDB:CH63R_00905"/>
<dbReference type="OrthoDB" id="4802825at2759"/>
<dbReference type="EMBL" id="LTAN01000001">
    <property type="protein sequence ID" value="OBR15725.1"/>
    <property type="molecule type" value="Genomic_DNA"/>
</dbReference>
<dbReference type="KEGG" id="chig:CH63R_00905"/>